<evidence type="ECO:0000313" key="3">
    <source>
        <dbReference type="Proteomes" id="UP000231292"/>
    </source>
</evidence>
<sequence>MPRYERDPIFKMKKLYFSNLIVICIIIASLFIFTKAICDDEDTLLDTPPYEGHFYYSNLFRNPLSQLGILFELRNNTVQLRQIISYLERQEKSPPLIMSTIIL</sequence>
<name>A0A2G9YK83_9BACT</name>
<evidence type="ECO:0000256" key="1">
    <source>
        <dbReference type="SAM" id="Phobius"/>
    </source>
</evidence>
<keyword evidence="1" id="KW-1133">Transmembrane helix</keyword>
<protein>
    <submittedName>
        <fullName evidence="2">Uncharacterized protein</fullName>
    </submittedName>
</protein>
<dbReference type="Proteomes" id="UP000231292">
    <property type="component" value="Unassembled WGS sequence"/>
</dbReference>
<feature type="transmembrane region" description="Helical" evidence="1">
    <location>
        <begin position="15"/>
        <end position="33"/>
    </location>
</feature>
<dbReference type="AlphaFoldDB" id="A0A2G9YK83"/>
<organism evidence="2 3">
    <name type="scientific">Candidatus Sherwoodlollariibacterium unditelluris</name>
    <dbReference type="NCBI Taxonomy" id="1974757"/>
    <lineage>
        <taxon>Bacteria</taxon>
        <taxon>Pseudomonadati</taxon>
        <taxon>Candidatus Omnitrophota</taxon>
        <taxon>Candidatus Sherwoodlollariibacterium</taxon>
    </lineage>
</organism>
<keyword evidence="1" id="KW-0812">Transmembrane</keyword>
<gene>
    <name evidence="2" type="ORF">COX41_01795</name>
</gene>
<comment type="caution">
    <text evidence="2">The sequence shown here is derived from an EMBL/GenBank/DDBJ whole genome shotgun (WGS) entry which is preliminary data.</text>
</comment>
<keyword evidence="1" id="KW-0472">Membrane</keyword>
<evidence type="ECO:0000313" key="2">
    <source>
        <dbReference type="EMBL" id="PIP19648.1"/>
    </source>
</evidence>
<proteinExistence type="predicted"/>
<dbReference type="EMBL" id="PCRK01000033">
    <property type="protein sequence ID" value="PIP19648.1"/>
    <property type="molecule type" value="Genomic_DNA"/>
</dbReference>
<reference evidence="2 3" key="1">
    <citation type="submission" date="2017-09" db="EMBL/GenBank/DDBJ databases">
        <title>Depth-based differentiation of microbial function through sediment-hosted aquifers and enrichment of novel symbionts in the deep terrestrial subsurface.</title>
        <authorList>
            <person name="Probst A.J."/>
            <person name="Ladd B."/>
            <person name="Jarett J.K."/>
            <person name="Geller-Mcgrath D.E."/>
            <person name="Sieber C.M."/>
            <person name="Emerson J.B."/>
            <person name="Anantharaman K."/>
            <person name="Thomas B.C."/>
            <person name="Malmstrom R."/>
            <person name="Stieglmeier M."/>
            <person name="Klingl A."/>
            <person name="Woyke T."/>
            <person name="Ryan C.M."/>
            <person name="Banfield J.F."/>
        </authorList>
    </citation>
    <scope>NUCLEOTIDE SEQUENCE [LARGE SCALE GENOMIC DNA]</scope>
    <source>
        <strain evidence="2">CG23_combo_of_CG06-09_8_20_14_all_41_10</strain>
    </source>
</reference>
<accession>A0A2G9YK83</accession>